<dbReference type="InterPro" id="IPR021109">
    <property type="entry name" value="Peptidase_aspartic_dom_sf"/>
</dbReference>
<keyword evidence="2" id="KW-1185">Reference proteome</keyword>
<organism evidence="1 2">
    <name type="scientific">Centaurea solstitialis</name>
    <name type="common">yellow star-thistle</name>
    <dbReference type="NCBI Taxonomy" id="347529"/>
    <lineage>
        <taxon>Eukaryota</taxon>
        <taxon>Viridiplantae</taxon>
        <taxon>Streptophyta</taxon>
        <taxon>Embryophyta</taxon>
        <taxon>Tracheophyta</taxon>
        <taxon>Spermatophyta</taxon>
        <taxon>Magnoliopsida</taxon>
        <taxon>eudicotyledons</taxon>
        <taxon>Gunneridae</taxon>
        <taxon>Pentapetalae</taxon>
        <taxon>asterids</taxon>
        <taxon>campanulids</taxon>
        <taxon>Asterales</taxon>
        <taxon>Asteraceae</taxon>
        <taxon>Carduoideae</taxon>
        <taxon>Cardueae</taxon>
        <taxon>Centaureinae</taxon>
        <taxon>Centaurea</taxon>
    </lineage>
</organism>
<dbReference type="Proteomes" id="UP001172457">
    <property type="component" value="Chromosome 6"/>
</dbReference>
<sequence length="196" mass="21452">MNAVVLRTGKVLKEVKKKTSGTILIVGNGGKPKNDGVDKITQQSDPPVDGEVKAPISTKAPIVLFPARLAKRSHLVPSFSRIFFQPRERAESCYPKNVMLFFTTVCLEKLGDPERFSIPCLISGLSIHQSLCNLGASVSFMPLAIANKVHMGELKDTNISLQLADRSIKYSVGVLEDLPLQEGNLVISCDFVVMER</sequence>
<dbReference type="Gene3D" id="2.40.70.10">
    <property type="entry name" value="Acid Proteases"/>
    <property type="match status" value="1"/>
</dbReference>
<dbReference type="EMBL" id="JARYMX010000006">
    <property type="protein sequence ID" value="KAJ9544241.1"/>
    <property type="molecule type" value="Genomic_DNA"/>
</dbReference>
<comment type="caution">
    <text evidence="1">The sequence shown here is derived from an EMBL/GenBank/DDBJ whole genome shotgun (WGS) entry which is preliminary data.</text>
</comment>
<dbReference type="CDD" id="cd00303">
    <property type="entry name" value="retropepsin_like"/>
    <property type="match status" value="1"/>
</dbReference>
<accession>A0AA38SWY2</accession>
<gene>
    <name evidence="1" type="ORF">OSB04_023948</name>
</gene>
<name>A0AA38SWY2_9ASTR</name>
<dbReference type="PANTHER" id="PTHR33067">
    <property type="entry name" value="RNA-DIRECTED DNA POLYMERASE-RELATED"/>
    <property type="match status" value="1"/>
</dbReference>
<evidence type="ECO:0000313" key="2">
    <source>
        <dbReference type="Proteomes" id="UP001172457"/>
    </source>
</evidence>
<dbReference type="AlphaFoldDB" id="A0AA38SWY2"/>
<dbReference type="PANTHER" id="PTHR33067:SF31">
    <property type="entry name" value="RNA-DIRECTED DNA POLYMERASE"/>
    <property type="match status" value="1"/>
</dbReference>
<reference evidence="1" key="1">
    <citation type="submission" date="2023-03" db="EMBL/GenBank/DDBJ databases">
        <title>Chromosome-scale reference genome and RAD-based genetic map of yellow starthistle (Centaurea solstitialis) reveal putative structural variation and QTLs associated with invader traits.</title>
        <authorList>
            <person name="Reatini B."/>
            <person name="Cang F.A."/>
            <person name="Jiang Q."/>
            <person name="Mckibben M.T.W."/>
            <person name="Barker M.S."/>
            <person name="Rieseberg L.H."/>
            <person name="Dlugosch K.M."/>
        </authorList>
    </citation>
    <scope>NUCLEOTIDE SEQUENCE</scope>
    <source>
        <strain evidence="1">CAN-66</strain>
        <tissue evidence="1">Leaf</tissue>
    </source>
</reference>
<protein>
    <submittedName>
        <fullName evidence="1">Uncharacterized protein</fullName>
    </submittedName>
</protein>
<proteinExistence type="predicted"/>
<evidence type="ECO:0000313" key="1">
    <source>
        <dbReference type="EMBL" id="KAJ9544241.1"/>
    </source>
</evidence>